<evidence type="ECO:0000256" key="4">
    <source>
        <dbReference type="ARBA" id="ARBA00023004"/>
    </source>
</evidence>
<dbReference type="GO" id="GO:0051536">
    <property type="term" value="F:iron-sulfur cluster binding"/>
    <property type="evidence" value="ECO:0007669"/>
    <property type="project" value="UniProtKB-KW"/>
</dbReference>
<sequence>ELFKEMIRQKINKSWLANGTTNVLGKVDEDFLNLARKAGCLEWFIGFESVSQAALNGTKKTHNKVENFKKLIKRLHNHGMAVQGGIIFGFDEDTPDIFDLTIEKMYEFEIDIVEVNILTPYPGTPLFERLERDGRILTRDWSRYNQVDVVFKPKNMTEKELFEGTRKVAKEFYSIPNIIGRTAKIFVITKKLNGFFPAGGNLVYRRYYKRDFNF</sequence>
<dbReference type="InterPro" id="IPR058240">
    <property type="entry name" value="rSAM_sf"/>
</dbReference>
<dbReference type="InterPro" id="IPR051198">
    <property type="entry name" value="BchE-like"/>
</dbReference>
<dbReference type="EMBL" id="BARS01002445">
    <property type="protein sequence ID" value="GAF85276.1"/>
    <property type="molecule type" value="Genomic_DNA"/>
</dbReference>
<keyword evidence="2" id="KW-0949">S-adenosyl-L-methionine</keyword>
<keyword evidence="3" id="KW-0479">Metal-binding</keyword>
<feature type="non-terminal residue" evidence="7">
    <location>
        <position position="1"/>
    </location>
</feature>
<proteinExistence type="predicted"/>
<evidence type="ECO:0000256" key="5">
    <source>
        <dbReference type="ARBA" id="ARBA00023014"/>
    </source>
</evidence>
<dbReference type="SUPFAM" id="SSF102114">
    <property type="entry name" value="Radical SAM enzymes"/>
    <property type="match status" value="1"/>
</dbReference>
<comment type="cofactor">
    <cofactor evidence="1">
        <name>[4Fe-4S] cluster</name>
        <dbReference type="ChEBI" id="CHEBI:49883"/>
    </cofactor>
</comment>
<dbReference type="InterPro" id="IPR025274">
    <property type="entry name" value="DUF4070"/>
</dbReference>
<keyword evidence="5" id="KW-0411">Iron-sulfur</keyword>
<feature type="domain" description="Radical SAM core" evidence="6">
    <location>
        <begin position="1"/>
        <end position="148"/>
    </location>
</feature>
<dbReference type="PANTHER" id="PTHR43409">
    <property type="entry name" value="ANAEROBIC MAGNESIUM-PROTOPORPHYRIN IX MONOMETHYL ESTER CYCLASE-RELATED"/>
    <property type="match status" value="1"/>
</dbReference>
<reference evidence="7" key="1">
    <citation type="journal article" date="2014" name="Front. Microbiol.">
        <title>High frequency of phylogenetically diverse reductive dehalogenase-homologous genes in deep subseafloor sedimentary metagenomes.</title>
        <authorList>
            <person name="Kawai M."/>
            <person name="Futagami T."/>
            <person name="Toyoda A."/>
            <person name="Takaki Y."/>
            <person name="Nishi S."/>
            <person name="Hori S."/>
            <person name="Arai W."/>
            <person name="Tsubouchi T."/>
            <person name="Morono Y."/>
            <person name="Uchiyama I."/>
            <person name="Ito T."/>
            <person name="Fujiyama A."/>
            <person name="Inagaki F."/>
            <person name="Takami H."/>
        </authorList>
    </citation>
    <scope>NUCLEOTIDE SEQUENCE</scope>
    <source>
        <strain evidence="7">Expedition CK06-06</strain>
    </source>
</reference>
<organism evidence="7">
    <name type="scientific">marine sediment metagenome</name>
    <dbReference type="NCBI Taxonomy" id="412755"/>
    <lineage>
        <taxon>unclassified sequences</taxon>
        <taxon>metagenomes</taxon>
        <taxon>ecological metagenomes</taxon>
    </lineage>
</organism>
<dbReference type="GO" id="GO:0046872">
    <property type="term" value="F:metal ion binding"/>
    <property type="evidence" value="ECO:0007669"/>
    <property type="project" value="UniProtKB-KW"/>
</dbReference>
<dbReference type="Pfam" id="PF13282">
    <property type="entry name" value="DUF4070"/>
    <property type="match status" value="1"/>
</dbReference>
<name>X0TD76_9ZZZZ</name>
<evidence type="ECO:0000313" key="7">
    <source>
        <dbReference type="EMBL" id="GAF85276.1"/>
    </source>
</evidence>
<comment type="caution">
    <text evidence="7">The sequence shown here is derived from an EMBL/GenBank/DDBJ whole genome shotgun (WGS) entry which is preliminary data.</text>
</comment>
<dbReference type="AlphaFoldDB" id="X0TD76"/>
<dbReference type="InterPro" id="IPR007197">
    <property type="entry name" value="rSAM"/>
</dbReference>
<dbReference type="GO" id="GO:0005829">
    <property type="term" value="C:cytosol"/>
    <property type="evidence" value="ECO:0007669"/>
    <property type="project" value="TreeGrafter"/>
</dbReference>
<dbReference type="PANTHER" id="PTHR43409:SF7">
    <property type="entry name" value="BLL1977 PROTEIN"/>
    <property type="match status" value="1"/>
</dbReference>
<gene>
    <name evidence="7" type="ORF">S01H1_04654</name>
</gene>
<evidence type="ECO:0000256" key="3">
    <source>
        <dbReference type="ARBA" id="ARBA00022723"/>
    </source>
</evidence>
<evidence type="ECO:0000256" key="1">
    <source>
        <dbReference type="ARBA" id="ARBA00001966"/>
    </source>
</evidence>
<protein>
    <recommendedName>
        <fullName evidence="6">Radical SAM core domain-containing protein</fullName>
    </recommendedName>
</protein>
<accession>X0TD76</accession>
<dbReference type="GO" id="GO:0003824">
    <property type="term" value="F:catalytic activity"/>
    <property type="evidence" value="ECO:0007669"/>
    <property type="project" value="InterPro"/>
</dbReference>
<evidence type="ECO:0000259" key="6">
    <source>
        <dbReference type="PROSITE" id="PS51918"/>
    </source>
</evidence>
<evidence type="ECO:0000256" key="2">
    <source>
        <dbReference type="ARBA" id="ARBA00022691"/>
    </source>
</evidence>
<dbReference type="PROSITE" id="PS51918">
    <property type="entry name" value="RADICAL_SAM"/>
    <property type="match status" value="1"/>
</dbReference>
<dbReference type="Gene3D" id="3.30.750.200">
    <property type="match status" value="1"/>
</dbReference>
<keyword evidence="4" id="KW-0408">Iron</keyword>